<dbReference type="Pfam" id="PF08448">
    <property type="entry name" value="PAS_4"/>
    <property type="match status" value="1"/>
</dbReference>
<gene>
    <name evidence="3" type="ORF">ACG00X_19675</name>
</gene>
<dbReference type="InterPro" id="IPR013656">
    <property type="entry name" value="PAS_4"/>
</dbReference>
<evidence type="ECO:0000313" key="3">
    <source>
        <dbReference type="EMBL" id="MFG6459059.1"/>
    </source>
</evidence>
<keyword evidence="4" id="KW-1185">Reference proteome</keyword>
<reference evidence="3 4" key="1">
    <citation type="submission" date="2024-09" db="EMBL/GenBank/DDBJ databases">
        <title>Novel species of the genus Pelomonas and Roseateles isolated from streams.</title>
        <authorList>
            <person name="Lu H."/>
        </authorList>
    </citation>
    <scope>NUCLEOTIDE SEQUENCE [LARGE SCALE GENOMIC DNA]</scope>
    <source>
        <strain evidence="3 4">BYS96W</strain>
    </source>
</reference>
<dbReference type="SUPFAM" id="SSF55785">
    <property type="entry name" value="PYP-like sensor domain (PAS domain)"/>
    <property type="match status" value="1"/>
</dbReference>
<evidence type="ECO:0000313" key="4">
    <source>
        <dbReference type="Proteomes" id="UP001606305"/>
    </source>
</evidence>
<dbReference type="InterPro" id="IPR035965">
    <property type="entry name" value="PAS-like_dom_sf"/>
</dbReference>
<keyword evidence="1" id="KW-0175">Coiled coil</keyword>
<accession>A0ABW7GAR9</accession>
<dbReference type="Proteomes" id="UP001606305">
    <property type="component" value="Unassembled WGS sequence"/>
</dbReference>
<dbReference type="InterPro" id="IPR000014">
    <property type="entry name" value="PAS"/>
</dbReference>
<sequence>MTPAGRQRWRFALVPALAGAVLTALLLAAARHELAETATRLALARNQQRADLLAQQLQQSLRDAVNQVRLLARSPLLRPGAAPARRQAELDGLVEHSPRFVWAGVVAADGHVLAGSHGALAGQSIAHRPVFREGRDGLLSDLHPVVAAAPAGASTRPADEAAGLIDIGEPVLDDSGAVVAIVTAHLGLGWVREQLALSLGPADRAAADGLQGLVVSSLDGRSAVPGIAVPAGLPTGLGPARLWQDAQGRRWLSAQALLRGGSGETPLLPWRTIVLQSEATVLAPLRAVTLSMAALGLAASLLLAGAGLWLARRLTPVWDPQFDTALAGPVAADGSQVASRVQALLAERANGASPTERLLGWLASDAALQHQALAHLPMAVALADRDYRIGALNPAFTRLLGWTTDTLHGRPVLEPLLENGEITPWARLLHELQAEPGEFVCRLQALTASGTRVPVQCHLVPMFDAPGHLLGALLLVQDLRAPPAAAT</sequence>
<proteinExistence type="predicted"/>
<feature type="domain" description="PAS" evidence="2">
    <location>
        <begin position="365"/>
        <end position="417"/>
    </location>
</feature>
<dbReference type="NCBIfam" id="TIGR00229">
    <property type="entry name" value="sensory_box"/>
    <property type="match status" value="1"/>
</dbReference>
<comment type="caution">
    <text evidence="3">The sequence shown here is derived from an EMBL/GenBank/DDBJ whole genome shotgun (WGS) entry which is preliminary data.</text>
</comment>
<dbReference type="PROSITE" id="PS50112">
    <property type="entry name" value="PAS"/>
    <property type="match status" value="1"/>
</dbReference>
<evidence type="ECO:0000259" key="2">
    <source>
        <dbReference type="PROSITE" id="PS50112"/>
    </source>
</evidence>
<name>A0ABW7GAR9_9BURK</name>
<protein>
    <submittedName>
        <fullName evidence="3">PAS domain-containing protein</fullName>
    </submittedName>
</protein>
<dbReference type="Gene3D" id="3.30.450.20">
    <property type="entry name" value="PAS domain"/>
    <property type="match status" value="2"/>
</dbReference>
<organism evidence="3 4">
    <name type="scientific">Pelomonas nitida</name>
    <dbReference type="NCBI Taxonomy" id="3299027"/>
    <lineage>
        <taxon>Bacteria</taxon>
        <taxon>Pseudomonadati</taxon>
        <taxon>Pseudomonadota</taxon>
        <taxon>Betaproteobacteria</taxon>
        <taxon>Burkholderiales</taxon>
        <taxon>Sphaerotilaceae</taxon>
        <taxon>Roseateles</taxon>
    </lineage>
</organism>
<dbReference type="SMART" id="SM00091">
    <property type="entry name" value="PAS"/>
    <property type="match status" value="1"/>
</dbReference>
<feature type="coiled-coil region" evidence="1">
    <location>
        <begin position="27"/>
        <end position="74"/>
    </location>
</feature>
<dbReference type="CDD" id="cd00130">
    <property type="entry name" value="PAS"/>
    <property type="match status" value="1"/>
</dbReference>
<evidence type="ECO:0000256" key="1">
    <source>
        <dbReference type="SAM" id="Coils"/>
    </source>
</evidence>
<dbReference type="EMBL" id="JBIGIA010000017">
    <property type="protein sequence ID" value="MFG6459059.1"/>
    <property type="molecule type" value="Genomic_DNA"/>
</dbReference>
<dbReference type="RefSeq" id="WP_394490661.1">
    <property type="nucleotide sequence ID" value="NZ_JBIGIA010000017.1"/>
</dbReference>